<dbReference type="Proteomes" id="UP000240542">
    <property type="component" value="Unassembled WGS sequence"/>
</dbReference>
<reference evidence="1 2" key="1">
    <citation type="submission" date="2018-03" db="EMBL/GenBank/DDBJ databases">
        <title>Genomic Encyclopedia of Archaeal and Bacterial Type Strains, Phase II (KMG-II): from individual species to whole genera.</title>
        <authorList>
            <person name="Goeker M."/>
        </authorList>
    </citation>
    <scope>NUCLEOTIDE SEQUENCE [LARGE SCALE GENOMIC DNA]</scope>
    <source>
        <strain evidence="1 2">DSM 45312</strain>
    </source>
</reference>
<evidence type="ECO:0008006" key="3">
    <source>
        <dbReference type="Google" id="ProtNLM"/>
    </source>
</evidence>
<dbReference type="RefSeq" id="WP_106584951.1">
    <property type="nucleotide sequence ID" value="NZ_PYGA01000016.1"/>
</dbReference>
<accession>A0A2P8D920</accession>
<dbReference type="AlphaFoldDB" id="A0A2P8D920"/>
<comment type="caution">
    <text evidence="1">The sequence shown here is derived from an EMBL/GenBank/DDBJ whole genome shotgun (WGS) entry which is preliminary data.</text>
</comment>
<dbReference type="OrthoDB" id="941586at2"/>
<evidence type="ECO:0000313" key="1">
    <source>
        <dbReference type="EMBL" id="PSK93681.1"/>
    </source>
</evidence>
<proteinExistence type="predicted"/>
<dbReference type="EMBL" id="PYGA01000016">
    <property type="protein sequence ID" value="PSK93681.1"/>
    <property type="molecule type" value="Genomic_DNA"/>
</dbReference>
<protein>
    <recommendedName>
        <fullName evidence="3">Phospholipid methyltransferase</fullName>
    </recommendedName>
</protein>
<evidence type="ECO:0000313" key="2">
    <source>
        <dbReference type="Proteomes" id="UP000240542"/>
    </source>
</evidence>
<gene>
    <name evidence="1" type="ORF">CLV63_11688</name>
</gene>
<dbReference type="Gene3D" id="1.20.120.1630">
    <property type="match status" value="1"/>
</dbReference>
<keyword evidence="2" id="KW-1185">Reference proteome</keyword>
<organism evidence="1 2">
    <name type="scientific">Murinocardiopsis flavida</name>
    <dbReference type="NCBI Taxonomy" id="645275"/>
    <lineage>
        <taxon>Bacteria</taxon>
        <taxon>Bacillati</taxon>
        <taxon>Actinomycetota</taxon>
        <taxon>Actinomycetes</taxon>
        <taxon>Streptosporangiales</taxon>
        <taxon>Nocardiopsidaceae</taxon>
        <taxon>Murinocardiopsis</taxon>
    </lineage>
</organism>
<sequence>MLFASPAVLGYGAVVWVFTASFVRWREEPVLLRRFGDDYAEYRRAVPAWVPRLRPWHPRSGE</sequence>
<name>A0A2P8D920_9ACTN</name>